<dbReference type="GO" id="GO:0032217">
    <property type="term" value="F:riboflavin transmembrane transporter activity"/>
    <property type="evidence" value="ECO:0007669"/>
    <property type="project" value="UniProtKB-UniRule"/>
</dbReference>
<dbReference type="AlphaFoldDB" id="A0A6A4W670"/>
<sequence length="496" mass="52111">MGNKNSTSLTSEEVEEYAELTYLKKREIIRAFSRFRSIDPLTVDENSMTRLRYDLIRDNVAEIKVMKSDSAAAGERRLPLADLLLVLFGISSWVAVNGVWAELPLLVAALPEGWALPSYLSVIVQLANLGPVLYSVLRARLSGRASRLDVVAVYTMVTVGAAACLLSGLLWRRTSVIGGTSHSTALFTLVFFIALVDCTSSVVYVPYTARFKHGYLVSYMIGEGLSGLLPSLVALIQGVGGNAECVNGTDANGSVVPVPAELQPRFAVDDFFYFLCSMMVVSGVAFALLQHLPRLAPAREPADGAAPVGEPAAAAGCPLPPPGPATPVALSAMAPLLLLQAAISLLANGVLPSVQSYSVLPYGNVAFHLVATLSLMANPAACLVLYAAPVRRPVVAAGWAALGGLCAVYLLVTAALSPTPPLQGTAAGQALVVLGWVLFVGLTTYSKVGIASLLRPYGGRALFWYGAATQAGSTLGALAAFLAVNVFDAFQGYYPC</sequence>
<comment type="subcellular location">
    <subcellularLocation>
        <location evidence="2 9">Cell membrane</location>
        <topology evidence="2 9">Multi-pass membrane protein</topology>
    </subcellularLocation>
</comment>
<feature type="transmembrane region" description="Helical" evidence="9">
    <location>
        <begin position="428"/>
        <end position="450"/>
    </location>
</feature>
<evidence type="ECO:0000313" key="10">
    <source>
        <dbReference type="EMBL" id="KAF0297391.1"/>
    </source>
</evidence>
<dbReference type="OrthoDB" id="114727at2759"/>
<evidence type="ECO:0000256" key="8">
    <source>
        <dbReference type="ARBA" id="ARBA00023136"/>
    </source>
</evidence>
<evidence type="ECO:0000256" key="4">
    <source>
        <dbReference type="ARBA" id="ARBA00022448"/>
    </source>
</evidence>
<feature type="transmembrane region" description="Helical" evidence="9">
    <location>
        <begin position="462"/>
        <end position="484"/>
    </location>
</feature>
<protein>
    <recommendedName>
        <fullName evidence="9">Riboflavin transporter</fullName>
    </recommendedName>
</protein>
<feature type="transmembrane region" description="Helical" evidence="9">
    <location>
        <begin position="216"/>
        <end position="236"/>
    </location>
</feature>
<feature type="transmembrane region" description="Helical" evidence="9">
    <location>
        <begin position="148"/>
        <end position="171"/>
    </location>
</feature>
<dbReference type="PANTHER" id="PTHR12929">
    <property type="entry name" value="SOLUTE CARRIER FAMILY 52"/>
    <property type="match status" value="1"/>
</dbReference>
<keyword evidence="4 9" id="KW-0813">Transport</keyword>
<feature type="transmembrane region" description="Helical" evidence="9">
    <location>
        <begin position="328"/>
        <end position="347"/>
    </location>
</feature>
<feature type="transmembrane region" description="Helical" evidence="9">
    <location>
        <begin position="78"/>
        <end position="96"/>
    </location>
</feature>
<evidence type="ECO:0000256" key="6">
    <source>
        <dbReference type="ARBA" id="ARBA00022692"/>
    </source>
</evidence>
<dbReference type="Gene3D" id="1.10.238.10">
    <property type="entry name" value="EF-hand"/>
    <property type="match status" value="1"/>
</dbReference>
<keyword evidence="6 9" id="KW-0812">Transmembrane</keyword>
<keyword evidence="8 9" id="KW-0472">Membrane</keyword>
<keyword evidence="11" id="KW-1185">Reference proteome</keyword>
<gene>
    <name evidence="10" type="primary">slc52a3a_1</name>
    <name evidence="10" type="ORF">FJT64_005095</name>
</gene>
<dbReference type="GO" id="GO:0005886">
    <property type="term" value="C:plasma membrane"/>
    <property type="evidence" value="ECO:0007669"/>
    <property type="project" value="UniProtKB-SubCell"/>
</dbReference>
<organism evidence="10 11">
    <name type="scientific">Amphibalanus amphitrite</name>
    <name type="common">Striped barnacle</name>
    <name type="synonym">Balanus amphitrite</name>
    <dbReference type="NCBI Taxonomy" id="1232801"/>
    <lineage>
        <taxon>Eukaryota</taxon>
        <taxon>Metazoa</taxon>
        <taxon>Ecdysozoa</taxon>
        <taxon>Arthropoda</taxon>
        <taxon>Crustacea</taxon>
        <taxon>Multicrustacea</taxon>
        <taxon>Cirripedia</taxon>
        <taxon>Thoracica</taxon>
        <taxon>Thoracicalcarea</taxon>
        <taxon>Balanomorpha</taxon>
        <taxon>Balanoidea</taxon>
        <taxon>Balanidae</taxon>
        <taxon>Amphibalaninae</taxon>
        <taxon>Amphibalanus</taxon>
    </lineage>
</organism>
<keyword evidence="7 9" id="KW-1133">Transmembrane helix</keyword>
<name>A0A6A4W670_AMPAM</name>
<keyword evidence="5 9" id="KW-1003">Cell membrane</keyword>
<comment type="similarity">
    <text evidence="3 9">Belongs to the riboflavin transporter family.</text>
</comment>
<feature type="transmembrane region" description="Helical" evidence="9">
    <location>
        <begin position="116"/>
        <end position="136"/>
    </location>
</feature>
<evidence type="ECO:0000313" key="11">
    <source>
        <dbReference type="Proteomes" id="UP000440578"/>
    </source>
</evidence>
<evidence type="ECO:0000256" key="1">
    <source>
        <dbReference type="ARBA" id="ARBA00000215"/>
    </source>
</evidence>
<evidence type="ECO:0000256" key="5">
    <source>
        <dbReference type="ARBA" id="ARBA00022475"/>
    </source>
</evidence>
<comment type="caution">
    <text evidence="10">The sequence shown here is derived from an EMBL/GenBank/DDBJ whole genome shotgun (WGS) entry which is preliminary data.</text>
</comment>
<evidence type="ECO:0000256" key="3">
    <source>
        <dbReference type="ARBA" id="ARBA00006366"/>
    </source>
</evidence>
<reference evidence="10 11" key="1">
    <citation type="submission" date="2019-07" db="EMBL/GenBank/DDBJ databases">
        <title>Draft genome assembly of a fouling barnacle, Amphibalanus amphitrite (Darwin, 1854): The first reference genome for Thecostraca.</title>
        <authorList>
            <person name="Kim W."/>
        </authorList>
    </citation>
    <scope>NUCLEOTIDE SEQUENCE [LARGE SCALE GENOMIC DNA]</scope>
    <source>
        <strain evidence="10">SNU_AA5</strain>
        <tissue evidence="10">Soma without cirri and trophi</tissue>
    </source>
</reference>
<proteinExistence type="inferred from homology"/>
<evidence type="ECO:0000256" key="7">
    <source>
        <dbReference type="ARBA" id="ARBA00022989"/>
    </source>
</evidence>
<comment type="catalytic activity">
    <reaction evidence="1 9">
        <text>riboflavin(in) = riboflavin(out)</text>
        <dbReference type="Rhea" id="RHEA:35015"/>
        <dbReference type="ChEBI" id="CHEBI:57986"/>
    </reaction>
</comment>
<feature type="transmembrane region" description="Helical" evidence="9">
    <location>
        <begin position="183"/>
        <end position="204"/>
    </location>
</feature>
<accession>A0A6A4W670</accession>
<dbReference type="Proteomes" id="UP000440578">
    <property type="component" value="Unassembled WGS sequence"/>
</dbReference>
<dbReference type="InterPro" id="IPR009357">
    <property type="entry name" value="Riboflavin_transptr"/>
</dbReference>
<dbReference type="EMBL" id="VIIS01001490">
    <property type="protein sequence ID" value="KAF0297391.1"/>
    <property type="molecule type" value="Genomic_DNA"/>
</dbReference>
<dbReference type="Pfam" id="PF06237">
    <property type="entry name" value="SLC52_ribofla_tr"/>
    <property type="match status" value="1"/>
</dbReference>
<evidence type="ECO:0000256" key="2">
    <source>
        <dbReference type="ARBA" id="ARBA00004651"/>
    </source>
</evidence>
<comment type="function">
    <text evidence="9">Plasma membrane transporter mediating the uptake by cells of the water soluble vitamin B2/riboflavin that plays a key role in biochemical oxidation-reduction reactions of the carbohydrate, lipid, and amino acid metabolism.</text>
</comment>
<feature type="transmembrane region" description="Helical" evidence="9">
    <location>
        <begin position="367"/>
        <end position="387"/>
    </location>
</feature>
<feature type="transmembrane region" description="Helical" evidence="9">
    <location>
        <begin position="394"/>
        <end position="416"/>
    </location>
</feature>
<dbReference type="PANTHER" id="PTHR12929:SF10">
    <property type="entry name" value="RIBOFLAVIN TRANSPORTER"/>
    <property type="match status" value="1"/>
</dbReference>
<evidence type="ECO:0000256" key="9">
    <source>
        <dbReference type="RuleBase" id="RU368035"/>
    </source>
</evidence>
<feature type="transmembrane region" description="Helical" evidence="9">
    <location>
        <begin position="271"/>
        <end position="289"/>
    </location>
</feature>